<dbReference type="OrthoDB" id="287168at2"/>
<evidence type="ECO:0000313" key="2">
    <source>
        <dbReference type="Proteomes" id="UP000318017"/>
    </source>
</evidence>
<dbReference type="KEGG" id="ahel:Q31a_43260"/>
<reference evidence="1 2" key="1">
    <citation type="submission" date="2019-02" db="EMBL/GenBank/DDBJ databases">
        <title>Deep-cultivation of Planctomycetes and their phenomic and genomic characterization uncovers novel biology.</title>
        <authorList>
            <person name="Wiegand S."/>
            <person name="Jogler M."/>
            <person name="Boedeker C."/>
            <person name="Pinto D."/>
            <person name="Vollmers J."/>
            <person name="Rivas-Marin E."/>
            <person name="Kohn T."/>
            <person name="Peeters S.H."/>
            <person name="Heuer A."/>
            <person name="Rast P."/>
            <person name="Oberbeckmann S."/>
            <person name="Bunk B."/>
            <person name="Jeske O."/>
            <person name="Meyerdierks A."/>
            <person name="Storesund J.E."/>
            <person name="Kallscheuer N."/>
            <person name="Luecker S."/>
            <person name="Lage O.M."/>
            <person name="Pohl T."/>
            <person name="Merkel B.J."/>
            <person name="Hornburger P."/>
            <person name="Mueller R.-W."/>
            <person name="Bruemmer F."/>
            <person name="Labrenz M."/>
            <person name="Spormann A.M."/>
            <person name="Op den Camp H."/>
            <person name="Overmann J."/>
            <person name="Amann R."/>
            <person name="Jetten M.S.M."/>
            <person name="Mascher T."/>
            <person name="Medema M.H."/>
            <person name="Devos D.P."/>
            <person name="Kaster A.-K."/>
            <person name="Ovreas L."/>
            <person name="Rohde M."/>
            <person name="Galperin M.Y."/>
            <person name="Jogler C."/>
        </authorList>
    </citation>
    <scope>NUCLEOTIDE SEQUENCE [LARGE SCALE GENOMIC DNA]</scope>
    <source>
        <strain evidence="1 2">Q31a</strain>
    </source>
</reference>
<dbReference type="Proteomes" id="UP000318017">
    <property type="component" value="Chromosome"/>
</dbReference>
<accession>A0A518GBG2</accession>
<keyword evidence="2" id="KW-1185">Reference proteome</keyword>
<sequence>MIREIYRYAFDKSVDAREAEATLLVAVIAAEALHGPSAIRMNGRYRFDATSRNCEIDGGSEVGQDLNRLYVGFLNREFGPSSFSVQRITAEPASS</sequence>
<protein>
    <submittedName>
        <fullName evidence="1">Uncharacterized protein</fullName>
    </submittedName>
</protein>
<gene>
    <name evidence="1" type="ORF">Q31a_43260</name>
</gene>
<proteinExistence type="predicted"/>
<organism evidence="1 2">
    <name type="scientific">Aureliella helgolandensis</name>
    <dbReference type="NCBI Taxonomy" id="2527968"/>
    <lineage>
        <taxon>Bacteria</taxon>
        <taxon>Pseudomonadati</taxon>
        <taxon>Planctomycetota</taxon>
        <taxon>Planctomycetia</taxon>
        <taxon>Pirellulales</taxon>
        <taxon>Pirellulaceae</taxon>
        <taxon>Aureliella</taxon>
    </lineage>
</organism>
<dbReference type="AlphaFoldDB" id="A0A518GBG2"/>
<name>A0A518GBG2_9BACT</name>
<dbReference type="RefSeq" id="WP_145081747.1">
    <property type="nucleotide sequence ID" value="NZ_CP036298.1"/>
</dbReference>
<evidence type="ECO:0000313" key="1">
    <source>
        <dbReference type="EMBL" id="QDV25956.1"/>
    </source>
</evidence>
<dbReference type="EMBL" id="CP036298">
    <property type="protein sequence ID" value="QDV25956.1"/>
    <property type="molecule type" value="Genomic_DNA"/>
</dbReference>